<dbReference type="Proteomes" id="UP000478463">
    <property type="component" value="Chromosome"/>
</dbReference>
<protein>
    <submittedName>
        <fullName evidence="3">ABC transporter ATP-binding protein</fullName>
    </submittedName>
</protein>
<dbReference type="CDD" id="cd03230">
    <property type="entry name" value="ABC_DR_subfamily_A"/>
    <property type="match status" value="1"/>
</dbReference>
<accession>A0A6L7INF2</accession>
<evidence type="ECO:0000313" key="4">
    <source>
        <dbReference type="Proteomes" id="UP000478463"/>
    </source>
</evidence>
<reference evidence="3 4" key="1">
    <citation type="submission" date="2020-10" db="EMBL/GenBank/DDBJ databases">
        <title>Eggerthella sp. nov., isolated from human feces.</title>
        <authorList>
            <person name="Yajun G."/>
        </authorList>
    </citation>
    <scope>NUCLEOTIDE SEQUENCE [LARGE SCALE GENOMIC DNA]</scope>
    <source>
        <strain evidence="3 4">HF-1101</strain>
    </source>
</reference>
<dbReference type="PANTHER" id="PTHR43038:SF3">
    <property type="entry name" value="ABC TRANSPORTER G FAMILY MEMBER 20 ISOFORM X1"/>
    <property type="match status" value="1"/>
</dbReference>
<organism evidence="3 4">
    <name type="scientific">Eggerthella guodeyinii</name>
    <dbReference type="NCBI Taxonomy" id="2690837"/>
    <lineage>
        <taxon>Bacteria</taxon>
        <taxon>Bacillati</taxon>
        <taxon>Actinomycetota</taxon>
        <taxon>Coriobacteriia</taxon>
        <taxon>Eggerthellales</taxon>
        <taxon>Eggerthellaceae</taxon>
        <taxon>Eggerthella</taxon>
    </lineage>
</organism>
<dbReference type="SUPFAM" id="SSF52540">
    <property type="entry name" value="P-loop containing nucleoside triphosphate hydrolases"/>
    <property type="match status" value="1"/>
</dbReference>
<dbReference type="KEGG" id="egd:GS424_014300"/>
<dbReference type="InterPro" id="IPR017871">
    <property type="entry name" value="ABC_transporter-like_CS"/>
</dbReference>
<gene>
    <name evidence="3" type="ORF">GS424_014300</name>
</gene>
<dbReference type="InterPro" id="IPR027417">
    <property type="entry name" value="P-loop_NTPase"/>
</dbReference>
<dbReference type="InterPro" id="IPR003439">
    <property type="entry name" value="ABC_transporter-like_ATP-bd"/>
</dbReference>
<dbReference type="InterPro" id="IPR003593">
    <property type="entry name" value="AAA+_ATPase"/>
</dbReference>
<evidence type="ECO:0000256" key="2">
    <source>
        <dbReference type="ARBA" id="ARBA00022840"/>
    </source>
</evidence>
<sequence length="243" mass="26286">MRFGRKTPLGDRRKTVLDQVNLDVPAGRIVCLLGPSGCGKTTMVNLVMGILVPTAGTVRVLGEQAPYPTARRRIGFMPQDTALYEDVTAAENLRFFGTLNGLRAPELADAIDDMLAFTRLDSDRNRLVGAFSGGMKRRLSLGVAMLHRPDLLVLDEPTVGLDPEHRRHIWECFRELAAGGATLLVTTHIMDEALQCDDVAMLRAGRVIAQGTPSALLAQTGAANLEDAFLALAGNEREEASHA</sequence>
<dbReference type="Pfam" id="PF00005">
    <property type="entry name" value="ABC_tran"/>
    <property type="match status" value="1"/>
</dbReference>
<dbReference type="GO" id="GO:0016887">
    <property type="term" value="F:ATP hydrolysis activity"/>
    <property type="evidence" value="ECO:0007669"/>
    <property type="project" value="InterPro"/>
</dbReference>
<dbReference type="Gene3D" id="3.40.50.300">
    <property type="entry name" value="P-loop containing nucleotide triphosphate hydrolases"/>
    <property type="match status" value="1"/>
</dbReference>
<dbReference type="GO" id="GO:0005524">
    <property type="term" value="F:ATP binding"/>
    <property type="evidence" value="ECO:0007669"/>
    <property type="project" value="UniProtKB-KW"/>
</dbReference>
<keyword evidence="1" id="KW-0547">Nucleotide-binding</keyword>
<dbReference type="PROSITE" id="PS00211">
    <property type="entry name" value="ABC_TRANSPORTER_1"/>
    <property type="match status" value="1"/>
</dbReference>
<dbReference type="EMBL" id="CP063310">
    <property type="protein sequence ID" value="QOS70062.1"/>
    <property type="molecule type" value="Genomic_DNA"/>
</dbReference>
<evidence type="ECO:0000313" key="3">
    <source>
        <dbReference type="EMBL" id="QOS70062.1"/>
    </source>
</evidence>
<keyword evidence="2 3" id="KW-0067">ATP-binding</keyword>
<proteinExistence type="predicted"/>
<evidence type="ECO:0000256" key="1">
    <source>
        <dbReference type="ARBA" id="ARBA00022741"/>
    </source>
</evidence>
<dbReference type="PROSITE" id="PS50893">
    <property type="entry name" value="ABC_TRANSPORTER_2"/>
    <property type="match status" value="1"/>
</dbReference>
<dbReference type="PANTHER" id="PTHR43038">
    <property type="entry name" value="ATP-BINDING CASSETTE, SUB-FAMILY H, MEMBER 1"/>
    <property type="match status" value="1"/>
</dbReference>
<dbReference type="SMART" id="SM00382">
    <property type="entry name" value="AAA"/>
    <property type="match status" value="1"/>
</dbReference>
<name>A0A6L7INF2_9ACTN</name>
<dbReference type="AlphaFoldDB" id="A0A6L7INF2"/>